<keyword evidence="3" id="KW-1185">Reference proteome</keyword>
<keyword evidence="1" id="KW-1133">Transmembrane helix</keyword>
<name>A0A318TM33_9BRAD</name>
<evidence type="ECO:0000313" key="2">
    <source>
        <dbReference type="EMBL" id="PYF04927.1"/>
    </source>
</evidence>
<reference evidence="2 3" key="1">
    <citation type="submission" date="2018-06" db="EMBL/GenBank/DDBJ databases">
        <title>Genomic Encyclopedia of Archaeal and Bacterial Type Strains, Phase II (KMG-II): from individual species to whole genera.</title>
        <authorList>
            <person name="Goeker M."/>
        </authorList>
    </citation>
    <scope>NUCLEOTIDE SEQUENCE [LARGE SCALE GENOMIC DNA]</scope>
    <source>
        <strain evidence="2 3">JCM 11668</strain>
    </source>
</reference>
<dbReference type="Proteomes" id="UP000248148">
    <property type="component" value="Unassembled WGS sequence"/>
</dbReference>
<feature type="transmembrane region" description="Helical" evidence="1">
    <location>
        <begin position="25"/>
        <end position="47"/>
    </location>
</feature>
<sequence>MAIKRNQQIIETQAEARQGERGPSVLALLTASLALAVLLMALVWVVMFRS</sequence>
<dbReference type="AlphaFoldDB" id="A0A318TM33"/>
<organism evidence="2 3">
    <name type="scientific">Rhodopseudomonas faecalis</name>
    <dbReference type="NCBI Taxonomy" id="99655"/>
    <lineage>
        <taxon>Bacteria</taxon>
        <taxon>Pseudomonadati</taxon>
        <taxon>Pseudomonadota</taxon>
        <taxon>Alphaproteobacteria</taxon>
        <taxon>Hyphomicrobiales</taxon>
        <taxon>Nitrobacteraceae</taxon>
        <taxon>Rhodopseudomonas</taxon>
    </lineage>
</organism>
<dbReference type="RefSeq" id="WP_181418853.1">
    <property type="nucleotide sequence ID" value="NZ_QJTI01000002.1"/>
</dbReference>
<keyword evidence="1" id="KW-0472">Membrane</keyword>
<comment type="caution">
    <text evidence="2">The sequence shown here is derived from an EMBL/GenBank/DDBJ whole genome shotgun (WGS) entry which is preliminary data.</text>
</comment>
<protein>
    <recommendedName>
        <fullName evidence="4">Cytochrome c oxidase subunit IIa family protein</fullName>
    </recommendedName>
</protein>
<gene>
    <name evidence="2" type="ORF">BJ122_102153</name>
</gene>
<dbReference type="EMBL" id="QJTI01000002">
    <property type="protein sequence ID" value="PYF04927.1"/>
    <property type="molecule type" value="Genomic_DNA"/>
</dbReference>
<keyword evidence="1" id="KW-0812">Transmembrane</keyword>
<evidence type="ECO:0008006" key="4">
    <source>
        <dbReference type="Google" id="ProtNLM"/>
    </source>
</evidence>
<proteinExistence type="predicted"/>
<accession>A0A318TM33</accession>
<evidence type="ECO:0000313" key="3">
    <source>
        <dbReference type="Proteomes" id="UP000248148"/>
    </source>
</evidence>
<evidence type="ECO:0000256" key="1">
    <source>
        <dbReference type="SAM" id="Phobius"/>
    </source>
</evidence>